<feature type="region of interest" description="Disordered" evidence="1">
    <location>
        <begin position="455"/>
        <end position="819"/>
    </location>
</feature>
<sequence length="819" mass="91799">MRGLDAEKEDQKTVAVKQSDIALHFAAVGEWLSNERRANNRRFIDIELNMNGQKDYLHSAVAFAHSSYLRNLMTRRRPPFSLNLDNFRPRTVFKVVDWMYHGHTDFSVEHIGNYLEVTAFLGVDDLHRHLEQTFRALAQKETFRIYCMNLASNPRYQISANSRRNLVSDIARFHDALSTEDIKSLTPESCCILVSEQTVSFNEKLDLINLIIFWLRSDEKHRYAGKILSSIRIANISERDNARLIEHLIQRMSVPNCPNFYVYGKGRDTVMVSTNPQRFTKNCVAVVTPAEEKFSSTNVDLDENEKQRNRIEASMIQEINKLPDFSVKKSRSNVRSSESGTRFGKNPTEHRFFPQSMGSDQPFDDFNRSGRASRSQTRARQDRSSTQRGSDDRSNSSAAFGGRRSESIDSANERLGLQFGVDREGRFVGAKDRGRDQYSTRDALFGTRDEGYGGRNGYGARGQGYGAKDQGYGGRDGYGIRGPDSGPRDLSPSQKLINGRMFSESEVEEHNQLPPSSEVFKEASYRPQRRFSKASVVESSASDTLDGFRRPRSAGSVPSSLWQVKPSSRDHSFREADSRDISPSQRLINGRMFSESEVEEHNQLPPSSEVFKEAGYGRGVFRRPSNSGSISSSAWQVNPSASDRSFRAPSSGHRDGSPSQKLINARMFSESEVEEHNQLPPSTEVFKEANYRPSKRFSKASVADSPASGGTLGPFRRPSNPGSISSSAWQVKPNSENSTTYFTTNRSDSRDSEASTLSSRIMKKRLMEGGTSSTNVATARDASTSSSKSTDGARSQYCAPSSANSNRSTYVYDTRKGKR</sequence>
<dbReference type="PANTHER" id="PTHR22670:SF8">
    <property type="entry name" value="BTB DOMAIN-CONTAINING PROTEIN-RELATED"/>
    <property type="match status" value="1"/>
</dbReference>
<feature type="compositionally biased region" description="Polar residues" evidence="1">
    <location>
        <begin position="634"/>
        <end position="643"/>
    </location>
</feature>
<dbReference type="InterPro" id="IPR011333">
    <property type="entry name" value="SKP1/BTB/POZ_sf"/>
</dbReference>
<comment type="caution">
    <text evidence="3">The sequence shown here is derived from an EMBL/GenBank/DDBJ whole genome shotgun (WGS) entry which is preliminary data.</text>
</comment>
<protein>
    <recommendedName>
        <fullName evidence="2">BTB domain-containing protein</fullName>
    </recommendedName>
</protein>
<keyword evidence="4" id="KW-1185">Reference proteome</keyword>
<name>A0A811LML5_9BILA</name>
<dbReference type="Pfam" id="PF00651">
    <property type="entry name" value="BTB"/>
    <property type="match status" value="1"/>
</dbReference>
<dbReference type="PANTHER" id="PTHR22670">
    <property type="entry name" value="BTB DOMAIN-CONTAINING PROTEIN-RELATED-RELATED"/>
    <property type="match status" value="1"/>
</dbReference>
<dbReference type="InterPro" id="IPR000210">
    <property type="entry name" value="BTB/POZ_dom"/>
</dbReference>
<gene>
    <name evidence="3" type="ORF">BOKJ2_LOCUS12539</name>
</gene>
<accession>A0A811LML5</accession>
<feature type="compositionally biased region" description="Polar residues" evidence="1">
    <location>
        <begin position="720"/>
        <end position="746"/>
    </location>
</feature>
<feature type="compositionally biased region" description="Polar residues" evidence="1">
    <location>
        <begin position="770"/>
        <end position="811"/>
    </location>
</feature>
<feature type="compositionally biased region" description="Gly residues" evidence="1">
    <location>
        <begin position="455"/>
        <end position="480"/>
    </location>
</feature>
<evidence type="ECO:0000259" key="2">
    <source>
        <dbReference type="PROSITE" id="PS50097"/>
    </source>
</evidence>
<dbReference type="SUPFAM" id="SSF54695">
    <property type="entry name" value="POZ domain"/>
    <property type="match status" value="1"/>
</dbReference>
<dbReference type="Pfam" id="PF07707">
    <property type="entry name" value="BACK"/>
    <property type="match status" value="1"/>
</dbReference>
<feature type="compositionally biased region" description="Polar residues" evidence="1">
    <location>
        <begin position="556"/>
        <end position="566"/>
    </location>
</feature>
<organism evidence="3 4">
    <name type="scientific">Bursaphelenchus okinawaensis</name>
    <dbReference type="NCBI Taxonomy" id="465554"/>
    <lineage>
        <taxon>Eukaryota</taxon>
        <taxon>Metazoa</taxon>
        <taxon>Ecdysozoa</taxon>
        <taxon>Nematoda</taxon>
        <taxon>Chromadorea</taxon>
        <taxon>Rhabditida</taxon>
        <taxon>Tylenchina</taxon>
        <taxon>Tylenchomorpha</taxon>
        <taxon>Aphelenchoidea</taxon>
        <taxon>Aphelenchoididae</taxon>
        <taxon>Bursaphelenchus</taxon>
    </lineage>
</organism>
<dbReference type="PROSITE" id="PS50097">
    <property type="entry name" value="BTB"/>
    <property type="match status" value="1"/>
</dbReference>
<feature type="compositionally biased region" description="Basic and acidic residues" evidence="1">
    <location>
        <begin position="567"/>
        <end position="580"/>
    </location>
</feature>
<dbReference type="Proteomes" id="UP000783686">
    <property type="component" value="Unassembled WGS sequence"/>
</dbReference>
<evidence type="ECO:0000313" key="3">
    <source>
        <dbReference type="EMBL" id="CAD5228160.1"/>
    </source>
</evidence>
<feature type="region of interest" description="Disordered" evidence="1">
    <location>
        <begin position="327"/>
        <end position="411"/>
    </location>
</feature>
<dbReference type="OrthoDB" id="6482909at2759"/>
<evidence type="ECO:0000313" key="4">
    <source>
        <dbReference type="Proteomes" id="UP000614601"/>
    </source>
</evidence>
<feature type="compositionally biased region" description="Basic and acidic residues" evidence="1">
    <location>
        <begin position="379"/>
        <end position="394"/>
    </location>
</feature>
<feature type="domain" description="BTB" evidence="2">
    <location>
        <begin position="44"/>
        <end position="108"/>
    </location>
</feature>
<dbReference type="EMBL" id="CAJFCW020000006">
    <property type="protein sequence ID" value="CAG9124187.1"/>
    <property type="molecule type" value="Genomic_DNA"/>
</dbReference>
<evidence type="ECO:0000256" key="1">
    <source>
        <dbReference type="SAM" id="MobiDB-lite"/>
    </source>
</evidence>
<dbReference type="InterPro" id="IPR011705">
    <property type="entry name" value="BACK"/>
</dbReference>
<dbReference type="Proteomes" id="UP000614601">
    <property type="component" value="Unassembled WGS sequence"/>
</dbReference>
<dbReference type="EMBL" id="CAJFDH010000006">
    <property type="protein sequence ID" value="CAD5228160.1"/>
    <property type="molecule type" value="Genomic_DNA"/>
</dbReference>
<dbReference type="AlphaFoldDB" id="A0A811LML5"/>
<dbReference type="CDD" id="cd18186">
    <property type="entry name" value="BTB_POZ_ZBTB_KLHL-like"/>
    <property type="match status" value="1"/>
</dbReference>
<proteinExistence type="predicted"/>
<reference evidence="3" key="1">
    <citation type="submission" date="2020-09" db="EMBL/GenBank/DDBJ databases">
        <authorList>
            <person name="Kikuchi T."/>
        </authorList>
    </citation>
    <scope>NUCLEOTIDE SEQUENCE</scope>
    <source>
        <strain evidence="3">SH1</strain>
    </source>
</reference>
<dbReference type="Gene3D" id="3.30.710.10">
    <property type="entry name" value="Potassium Channel Kv1.1, Chain A"/>
    <property type="match status" value="1"/>
</dbReference>